<comment type="caution">
    <text evidence="1">The sequence shown here is derived from an EMBL/GenBank/DDBJ whole genome shotgun (WGS) entry which is preliminary data.</text>
</comment>
<name>A0A0J1BF02_RHOIS</name>
<evidence type="ECO:0008006" key="3">
    <source>
        <dbReference type="Google" id="ProtNLM"/>
    </source>
</evidence>
<dbReference type="RefSeq" id="WP_053061161.1">
    <property type="nucleotide sequence ID" value="NZ_LECT01000023.1"/>
</dbReference>
<dbReference type="AlphaFoldDB" id="A0A0J1BF02"/>
<evidence type="ECO:0000313" key="2">
    <source>
        <dbReference type="Proteomes" id="UP000036367"/>
    </source>
</evidence>
<dbReference type="Proteomes" id="UP000036367">
    <property type="component" value="Unassembled WGS sequence"/>
</dbReference>
<dbReference type="Pfam" id="PF14022">
    <property type="entry name" value="DUF4238"/>
    <property type="match status" value="1"/>
</dbReference>
<dbReference type="EMBL" id="LECT01000023">
    <property type="protein sequence ID" value="KLU05081.1"/>
    <property type="molecule type" value="Genomic_DNA"/>
</dbReference>
<organism evidence="1 2">
    <name type="scientific">Rhodopirellula islandica</name>
    <dbReference type="NCBI Taxonomy" id="595434"/>
    <lineage>
        <taxon>Bacteria</taxon>
        <taxon>Pseudomonadati</taxon>
        <taxon>Planctomycetota</taxon>
        <taxon>Planctomycetia</taxon>
        <taxon>Pirellulales</taxon>
        <taxon>Pirellulaceae</taxon>
        <taxon>Rhodopirellula</taxon>
    </lineage>
</organism>
<reference evidence="1" key="1">
    <citation type="submission" date="2015-05" db="EMBL/GenBank/DDBJ databases">
        <title>Permanent draft genome of Rhodopirellula islandicus K833.</title>
        <authorList>
            <person name="Kizina J."/>
            <person name="Richter M."/>
            <person name="Glockner F.O."/>
            <person name="Harder J."/>
        </authorList>
    </citation>
    <scope>NUCLEOTIDE SEQUENCE [LARGE SCALE GENOMIC DNA]</scope>
    <source>
        <strain evidence="1">K833</strain>
    </source>
</reference>
<dbReference type="OrthoDB" id="669645at2"/>
<dbReference type="PATRIC" id="fig|595434.4.peg.2712"/>
<sequence>MADRKNQHYVPQYYFRNFSENGRNIGMLSTADGVVVPRAAIKGQCARNNFYGSKELESAFSQMEATHASATRAAIEIGWNQRSEFFSPHEFMALLQAVVFQRGRTAMEIEKYAPAQSEMLLEMFKQHLLHDPNIEDGEAMAAQIDMGNFSVSEPPQATIARTVSIALENAPLISDLRLLILRNRTDYPFVFGDAPVVFYNTWAKRITDRGVLGLQCPGLQIFYPIDPVTCLVLYDDAIYTTPFGDQLQYDIHQRSDVSGINALQFFHTTRAVYFAPTEKRDYVSDLWQAHKATLSSPHAEFNGDSDFLIDGERPDGPLMHIFEHQITYRLSLSFFSCEPVQPHEYVFRARTPEIVEEHEARIAEADLG</sequence>
<gene>
    <name evidence="1" type="ORF">RISK_002843</name>
</gene>
<protein>
    <recommendedName>
        <fullName evidence="3">DUF4238 domain-containing protein</fullName>
    </recommendedName>
</protein>
<evidence type="ECO:0000313" key="1">
    <source>
        <dbReference type="EMBL" id="KLU05081.1"/>
    </source>
</evidence>
<keyword evidence="2" id="KW-1185">Reference proteome</keyword>
<dbReference type="InterPro" id="IPR025332">
    <property type="entry name" value="DUF4238"/>
</dbReference>
<proteinExistence type="predicted"/>
<accession>A0A0J1BF02</accession>